<reference evidence="2" key="1">
    <citation type="submission" date="2020-03" db="EMBL/GenBank/DDBJ databases">
        <authorList>
            <person name="Weist P."/>
        </authorList>
    </citation>
    <scope>NUCLEOTIDE SEQUENCE</scope>
</reference>
<evidence type="ECO:0000256" key="1">
    <source>
        <dbReference type="SAM" id="MobiDB-lite"/>
    </source>
</evidence>
<gene>
    <name evidence="2" type="ORF">PLEPLA_LOCUS33832</name>
</gene>
<sequence>MDSCHRQVVDCFLQRSTSARQQVLPCTQGTVHQARLGEAVGVPQAGSSPHHPGSVPLLNPQRRLFMACEETPPPPTLQLAGGPFNNLTRQPPTPNSHLSFSS</sequence>
<organism evidence="2 3">
    <name type="scientific">Pleuronectes platessa</name>
    <name type="common">European plaice</name>
    <dbReference type="NCBI Taxonomy" id="8262"/>
    <lineage>
        <taxon>Eukaryota</taxon>
        <taxon>Metazoa</taxon>
        <taxon>Chordata</taxon>
        <taxon>Craniata</taxon>
        <taxon>Vertebrata</taxon>
        <taxon>Euteleostomi</taxon>
        <taxon>Actinopterygii</taxon>
        <taxon>Neopterygii</taxon>
        <taxon>Teleostei</taxon>
        <taxon>Neoteleostei</taxon>
        <taxon>Acanthomorphata</taxon>
        <taxon>Carangaria</taxon>
        <taxon>Pleuronectiformes</taxon>
        <taxon>Pleuronectoidei</taxon>
        <taxon>Pleuronectidae</taxon>
        <taxon>Pleuronectes</taxon>
    </lineage>
</organism>
<evidence type="ECO:0000313" key="2">
    <source>
        <dbReference type="EMBL" id="CAB1446090.1"/>
    </source>
</evidence>
<dbReference type="AlphaFoldDB" id="A0A9N7V8H4"/>
<proteinExistence type="predicted"/>
<name>A0A9N7V8H4_PLEPL</name>
<feature type="region of interest" description="Disordered" evidence="1">
    <location>
        <begin position="70"/>
        <end position="102"/>
    </location>
</feature>
<dbReference type="Proteomes" id="UP001153269">
    <property type="component" value="Unassembled WGS sequence"/>
</dbReference>
<feature type="compositionally biased region" description="Polar residues" evidence="1">
    <location>
        <begin position="85"/>
        <end position="102"/>
    </location>
</feature>
<evidence type="ECO:0000313" key="3">
    <source>
        <dbReference type="Proteomes" id="UP001153269"/>
    </source>
</evidence>
<dbReference type="EMBL" id="CADEAL010003890">
    <property type="protein sequence ID" value="CAB1446090.1"/>
    <property type="molecule type" value="Genomic_DNA"/>
</dbReference>
<protein>
    <submittedName>
        <fullName evidence="2">Uncharacterized protein</fullName>
    </submittedName>
</protein>
<comment type="caution">
    <text evidence="2">The sequence shown here is derived from an EMBL/GenBank/DDBJ whole genome shotgun (WGS) entry which is preliminary data.</text>
</comment>
<accession>A0A9N7V8H4</accession>
<keyword evidence="3" id="KW-1185">Reference proteome</keyword>